<dbReference type="SMART" id="SM01388">
    <property type="entry name" value="Mob1_phocein"/>
    <property type="match status" value="1"/>
</dbReference>
<dbReference type="Pfam" id="PF06424">
    <property type="entry name" value="PRP1_N"/>
    <property type="match status" value="1"/>
</dbReference>
<name>A0A8H7HF86_9AGAM</name>
<dbReference type="Gene3D" id="1.25.40.10">
    <property type="entry name" value="Tetratricopeptide repeat domain"/>
    <property type="match status" value="3"/>
</dbReference>
<dbReference type="Proteomes" id="UP000650582">
    <property type="component" value="Unassembled WGS sequence"/>
</dbReference>
<feature type="region of interest" description="Disordered" evidence="7">
    <location>
        <begin position="106"/>
        <end position="128"/>
    </location>
</feature>
<dbReference type="EMBL" id="JACYCC010000035">
    <property type="protein sequence ID" value="KAF8682727.1"/>
    <property type="molecule type" value="Genomic_DNA"/>
</dbReference>
<keyword evidence="5" id="KW-0539">Nucleus</keyword>
<dbReference type="SMART" id="SM00386">
    <property type="entry name" value="HAT"/>
    <property type="match status" value="13"/>
</dbReference>
<organism evidence="9 10">
    <name type="scientific">Rhizoctonia solani</name>
    <dbReference type="NCBI Taxonomy" id="456999"/>
    <lineage>
        <taxon>Eukaryota</taxon>
        <taxon>Fungi</taxon>
        <taxon>Dikarya</taxon>
        <taxon>Basidiomycota</taxon>
        <taxon>Agaricomycotina</taxon>
        <taxon>Agaricomycetes</taxon>
        <taxon>Cantharellales</taxon>
        <taxon>Ceratobasidiaceae</taxon>
        <taxon>Rhizoctonia</taxon>
    </lineage>
</organism>
<dbReference type="Gene3D" id="1.20.140.30">
    <property type="entry name" value="MOB kinase activator"/>
    <property type="match status" value="1"/>
</dbReference>
<accession>A0A8H7HF86</accession>
<evidence type="ECO:0000313" key="10">
    <source>
        <dbReference type="Proteomes" id="UP000650582"/>
    </source>
</evidence>
<dbReference type="InterPro" id="IPR005301">
    <property type="entry name" value="MOB_kinase_act_fam"/>
</dbReference>
<keyword evidence="2" id="KW-0507">mRNA processing</keyword>
<comment type="caution">
    <text evidence="9">The sequence shown here is derived from an EMBL/GenBank/DDBJ whole genome shotgun (WGS) entry which is preliminary data.</text>
</comment>
<dbReference type="FunFam" id="1.25.40.10:FF:000256">
    <property type="entry name" value="Probable pre-mRNA splicing factor prp1"/>
    <property type="match status" value="1"/>
</dbReference>
<evidence type="ECO:0000256" key="7">
    <source>
        <dbReference type="SAM" id="MobiDB-lite"/>
    </source>
</evidence>
<keyword evidence="6" id="KW-0862">Zinc</keyword>
<feature type="domain" description="PRP1 splicing factor N-terminal" evidence="8">
    <location>
        <begin position="18"/>
        <end position="159"/>
    </location>
</feature>
<feature type="binding site" evidence="6">
    <location>
        <position position="1075"/>
    </location>
    <ligand>
        <name>Zn(2+)</name>
        <dbReference type="ChEBI" id="CHEBI:29105"/>
    </ligand>
</feature>
<dbReference type="GO" id="GO:0071013">
    <property type="term" value="C:catalytic step 2 spliceosome"/>
    <property type="evidence" value="ECO:0007669"/>
    <property type="project" value="TreeGrafter"/>
</dbReference>
<feature type="region of interest" description="Disordered" evidence="7">
    <location>
        <begin position="34"/>
        <end position="75"/>
    </location>
</feature>
<dbReference type="Pfam" id="PF13432">
    <property type="entry name" value="TPR_16"/>
    <property type="match status" value="1"/>
</dbReference>
<dbReference type="SUPFAM" id="SSF48452">
    <property type="entry name" value="TPR-like"/>
    <property type="match status" value="3"/>
</dbReference>
<dbReference type="AlphaFoldDB" id="A0A8H7HF86"/>
<comment type="subcellular location">
    <subcellularLocation>
        <location evidence="1">Nucleus</location>
    </subcellularLocation>
</comment>
<evidence type="ECO:0000259" key="8">
    <source>
        <dbReference type="Pfam" id="PF06424"/>
    </source>
</evidence>
<dbReference type="PANTHER" id="PTHR11246:SF1">
    <property type="entry name" value="PRE-MRNA-PROCESSING FACTOR 6"/>
    <property type="match status" value="1"/>
</dbReference>
<feature type="binding site" evidence="6">
    <location>
        <position position="1154"/>
    </location>
    <ligand>
        <name>Zn(2+)</name>
        <dbReference type="ChEBI" id="CHEBI:29105"/>
    </ligand>
</feature>
<dbReference type="InterPro" id="IPR019734">
    <property type="entry name" value="TPR_rpt"/>
</dbReference>
<dbReference type="InterPro" id="IPR003107">
    <property type="entry name" value="HAT"/>
</dbReference>
<keyword evidence="3" id="KW-0677">Repeat</keyword>
<proteinExistence type="predicted"/>
<dbReference type="SUPFAM" id="SSF101152">
    <property type="entry name" value="Mob1/phocein"/>
    <property type="match status" value="1"/>
</dbReference>
<evidence type="ECO:0000256" key="3">
    <source>
        <dbReference type="ARBA" id="ARBA00022737"/>
    </source>
</evidence>
<evidence type="ECO:0000256" key="4">
    <source>
        <dbReference type="ARBA" id="ARBA00023187"/>
    </source>
</evidence>
<keyword evidence="4" id="KW-0508">mRNA splicing</keyword>
<protein>
    <submittedName>
        <fullName evidence="9">PRP1 splicing factor, N-terminal</fullName>
    </submittedName>
</protein>
<dbReference type="InterPro" id="IPR011990">
    <property type="entry name" value="TPR-like_helical_dom_sf"/>
</dbReference>
<sequence length="1219" mass="136109">MSAGSNKPNRLAFLTQTAPASYVAGLGRGASGFTTRSDIGPAREGPSAEAVAEAQARRGEEVEIDPEALQDPDNETGLFAGTVYEADDEEADRIYDAVDSKMEERRKARKEAREKDEQEQFRASRPKLQQQFADLKRGLATVSDAEWESLPEVGNLTGKKRKRDPRMYAVPDTILVGDRDKIDYENSLDTRQQENGGFLSEVGDGGGALTNLVAIGQARDKVLGLKLDQIAGSSSTVDPKGYLTDLNSVIQKTEAEIGDIKRARMLFDSLVKSNPKHAPGWIAAACVEEHAGRMVAARKLIREGTENCPKSEDVWLEAARLHQKEDAKIILANAVQHIPQSVKIWLAAAELEADPQAKKRVMRKGMFILFDIESVLTCTSLAVTHIPNSVRLWKENVNLEDSPAEARILLARATELIPTSVELWLALARLETPERAKKVINQARKKVPTSHEIWIAAGRLIEEQARVGANEDGTDKTDAQRAAELEKVDQTLAMAVPQLRKHGAMLTRDQWLAEAEKCEAEGSLRTAEAIVKASVAMEVEEEDRFDTWVADAESALTRGKVVVARAVLAYALRVLPDRRELWRKAADLEKAYGDRASLDAILSQAVKFCPQAEVLWLMSAKEKWLAGDVMAARSTLEQAFVANPESEAIWLAAVKLEAENGEMAVARELLIRARTVADTERIWMKCAVFERQQGQHGQALETLTTALQKYPTFDKLHMIKAQIYEDLGQIGEARTTYSKALKACPKSITLWTLASRLEERDNKAIKARSLLEKARLVNPKEDILWAESAGVEERSTGAAQAKVILARGLQECPTSGLLWSLAIWLEPRATRKARSVDALKKSSDDPIIICTVARLFWAEGKIEKARQWFQRAIATDKDLGEIWAWWLKFERQHGTKEHQQVVIDGCVTAEPHHSQAWQVVAKDLKNTGKGTKEILELVTAKLPTVECYLRNIAKGKRVFDNFLKWPDLERKRREGGFIAVTTWRLVLPILTLLATRVYIMSPNETNTANGTPLYLCQPFVRAALVTGKFKTIVALPKYALYVDINEWVAVNIFDFYQNLNLFCAVISEVCSTHTCTSMTAGPNLSYEWTDRNRRAVSLPAPTYIDYVMTWVQNCLDDETTFPTRSGSEFPPAASSSFAACCKAIFMQLFRVFAHIYHAHFTDLLHLHSEGHFNSLFAHFLVFGQQYRLLEVKDIVGDRGKEAGVGALWERWRQMGILDA</sequence>
<keyword evidence="6" id="KW-0479">Metal-binding</keyword>
<dbReference type="PANTHER" id="PTHR11246">
    <property type="entry name" value="PRE-MRNA SPLICING FACTOR"/>
    <property type="match status" value="1"/>
</dbReference>
<evidence type="ECO:0000256" key="6">
    <source>
        <dbReference type="PIRSR" id="PIRSR605301-1"/>
    </source>
</evidence>
<dbReference type="GO" id="GO:0046540">
    <property type="term" value="C:U4/U6 x U5 tri-snRNP complex"/>
    <property type="evidence" value="ECO:0007669"/>
    <property type="project" value="TreeGrafter"/>
</dbReference>
<dbReference type="Pfam" id="PF14559">
    <property type="entry name" value="TPR_19"/>
    <property type="match status" value="1"/>
</dbReference>
<feature type="binding site" evidence="6">
    <location>
        <position position="1159"/>
    </location>
    <ligand>
        <name>Zn(2+)</name>
        <dbReference type="ChEBI" id="CHEBI:29105"/>
    </ligand>
</feature>
<dbReference type="InterPro" id="IPR036703">
    <property type="entry name" value="MOB_kinase_act_sf"/>
</dbReference>
<feature type="compositionally biased region" description="Acidic residues" evidence="7">
    <location>
        <begin position="62"/>
        <end position="74"/>
    </location>
</feature>
<evidence type="ECO:0000256" key="2">
    <source>
        <dbReference type="ARBA" id="ARBA00022664"/>
    </source>
</evidence>
<gene>
    <name evidence="9" type="ORF">RHS04_02279</name>
</gene>
<dbReference type="InterPro" id="IPR010491">
    <property type="entry name" value="PRP1_N"/>
</dbReference>
<dbReference type="Pfam" id="PF03637">
    <property type="entry name" value="Mob1_phocein"/>
    <property type="match status" value="1"/>
</dbReference>
<feature type="binding site" evidence="6">
    <location>
        <position position="1070"/>
    </location>
    <ligand>
        <name>Zn(2+)</name>
        <dbReference type="ChEBI" id="CHEBI:29105"/>
    </ligand>
</feature>
<evidence type="ECO:0000313" key="9">
    <source>
        <dbReference type="EMBL" id="KAF8682727.1"/>
    </source>
</evidence>
<feature type="compositionally biased region" description="Basic and acidic residues" evidence="7">
    <location>
        <begin position="106"/>
        <end position="122"/>
    </location>
</feature>
<evidence type="ECO:0000256" key="1">
    <source>
        <dbReference type="ARBA" id="ARBA00004123"/>
    </source>
</evidence>
<dbReference type="InterPro" id="IPR045075">
    <property type="entry name" value="Syf1-like"/>
</dbReference>
<dbReference type="SMART" id="SM00028">
    <property type="entry name" value="TPR"/>
    <property type="match status" value="3"/>
</dbReference>
<evidence type="ECO:0000256" key="5">
    <source>
        <dbReference type="ARBA" id="ARBA00023242"/>
    </source>
</evidence>
<reference evidence="9" key="1">
    <citation type="submission" date="2020-09" db="EMBL/GenBank/DDBJ databases">
        <title>Comparative genome analyses of four rice-infecting Rhizoctonia solani isolates reveal extensive enrichment of homogalacturonan modification genes.</title>
        <authorList>
            <person name="Lee D.-Y."/>
            <person name="Jeon J."/>
            <person name="Kim K.-T."/>
            <person name="Cheong K."/>
            <person name="Song H."/>
            <person name="Choi G."/>
            <person name="Ko J."/>
            <person name="Opiyo S.O."/>
            <person name="Zuo S."/>
            <person name="Madhav S."/>
            <person name="Lee Y.-H."/>
            <person name="Wang G.-L."/>
        </authorList>
    </citation>
    <scope>NUCLEOTIDE SEQUENCE</scope>
    <source>
        <strain evidence="9">AG1-IA YN-7</strain>
    </source>
</reference>
<dbReference type="GO" id="GO:0000244">
    <property type="term" value="P:spliceosomal tri-snRNP complex assembly"/>
    <property type="evidence" value="ECO:0007669"/>
    <property type="project" value="TreeGrafter"/>
</dbReference>